<accession>A0A1X6P1C7</accession>
<evidence type="ECO:0000256" key="1">
    <source>
        <dbReference type="SAM" id="MobiDB-lite"/>
    </source>
</evidence>
<sequence>MGVGWAAVAAAGVAAEAGAGGGSGASADGASAAAAASRRPRPMGSARGADDPGSCIRGVNDGRDAGGLGRAAGEVRGRPAAVGGGSAARPSARTVQRDARRVFPH</sequence>
<proteinExistence type="predicted"/>
<feature type="compositionally biased region" description="Basic and acidic residues" evidence="1">
    <location>
        <begin position="95"/>
        <end position="105"/>
    </location>
</feature>
<evidence type="ECO:0000313" key="3">
    <source>
        <dbReference type="Proteomes" id="UP000218209"/>
    </source>
</evidence>
<dbReference type="EMBL" id="KV918947">
    <property type="protein sequence ID" value="OSX74433.1"/>
    <property type="molecule type" value="Genomic_DNA"/>
</dbReference>
<reference evidence="2 3" key="1">
    <citation type="submission" date="2017-03" db="EMBL/GenBank/DDBJ databases">
        <title>WGS assembly of Porphyra umbilicalis.</title>
        <authorList>
            <person name="Brawley S.H."/>
            <person name="Blouin N.A."/>
            <person name="Ficko-Blean E."/>
            <person name="Wheeler G.L."/>
            <person name="Lohr M."/>
            <person name="Goodson H.V."/>
            <person name="Jenkins J.W."/>
            <person name="Blaby-Haas C.E."/>
            <person name="Helliwell K.E."/>
            <person name="Chan C."/>
            <person name="Marriage T."/>
            <person name="Bhattacharya D."/>
            <person name="Klein A.S."/>
            <person name="Badis Y."/>
            <person name="Brodie J."/>
            <person name="Cao Y."/>
            <person name="Collen J."/>
            <person name="Dittami S.M."/>
            <person name="Gachon C.M."/>
            <person name="Green B.R."/>
            <person name="Karpowicz S."/>
            <person name="Kim J.W."/>
            <person name="Kudahl U."/>
            <person name="Lin S."/>
            <person name="Michel G."/>
            <person name="Mittag M."/>
            <person name="Olson B.J."/>
            <person name="Pangilinan J."/>
            <person name="Peng Y."/>
            <person name="Qiu H."/>
            <person name="Shu S."/>
            <person name="Singer J.T."/>
            <person name="Smith A.G."/>
            <person name="Sprecher B.N."/>
            <person name="Wagner V."/>
            <person name="Wang W."/>
            <person name="Wang Z.-Y."/>
            <person name="Yan J."/>
            <person name="Yarish C."/>
            <person name="Zoeuner-Riek S."/>
            <person name="Zhuang Y."/>
            <person name="Zou Y."/>
            <person name="Lindquist E.A."/>
            <person name="Grimwood J."/>
            <person name="Barry K."/>
            <person name="Rokhsar D.S."/>
            <person name="Schmutz J."/>
            <person name="Stiller J.W."/>
            <person name="Grossman A.R."/>
            <person name="Prochnik S.E."/>
        </authorList>
    </citation>
    <scope>NUCLEOTIDE SEQUENCE [LARGE SCALE GENOMIC DNA]</scope>
    <source>
        <strain evidence="2">4086291</strain>
    </source>
</reference>
<feature type="region of interest" description="Disordered" evidence="1">
    <location>
        <begin position="17"/>
        <end position="105"/>
    </location>
</feature>
<organism evidence="2 3">
    <name type="scientific">Porphyra umbilicalis</name>
    <name type="common">Purple laver</name>
    <name type="synonym">Red alga</name>
    <dbReference type="NCBI Taxonomy" id="2786"/>
    <lineage>
        <taxon>Eukaryota</taxon>
        <taxon>Rhodophyta</taxon>
        <taxon>Bangiophyceae</taxon>
        <taxon>Bangiales</taxon>
        <taxon>Bangiaceae</taxon>
        <taxon>Porphyra</taxon>
    </lineage>
</organism>
<gene>
    <name evidence="2" type="ORF">BU14_0289s0012</name>
</gene>
<dbReference type="AlphaFoldDB" id="A0A1X6P1C7"/>
<dbReference type="Proteomes" id="UP000218209">
    <property type="component" value="Unassembled WGS sequence"/>
</dbReference>
<protein>
    <submittedName>
        <fullName evidence="2">Uncharacterized protein</fullName>
    </submittedName>
</protein>
<evidence type="ECO:0000313" key="2">
    <source>
        <dbReference type="EMBL" id="OSX74433.1"/>
    </source>
</evidence>
<keyword evidence="3" id="KW-1185">Reference proteome</keyword>
<name>A0A1X6P1C7_PORUM</name>
<feature type="compositionally biased region" description="Low complexity" evidence="1">
    <location>
        <begin position="25"/>
        <end position="47"/>
    </location>
</feature>